<name>A0A8T0GC05_CERPU</name>
<protein>
    <submittedName>
        <fullName evidence="1">Uncharacterized protein</fullName>
    </submittedName>
</protein>
<accession>A0A8T0GC05</accession>
<reference evidence="1" key="1">
    <citation type="submission" date="2020-06" db="EMBL/GenBank/DDBJ databases">
        <title>WGS assembly of Ceratodon purpureus strain R40.</title>
        <authorList>
            <person name="Carey S.B."/>
            <person name="Jenkins J."/>
            <person name="Shu S."/>
            <person name="Lovell J.T."/>
            <person name="Sreedasyam A."/>
            <person name="Maumus F."/>
            <person name="Tiley G.P."/>
            <person name="Fernandez-Pozo N."/>
            <person name="Barry K."/>
            <person name="Chen C."/>
            <person name="Wang M."/>
            <person name="Lipzen A."/>
            <person name="Daum C."/>
            <person name="Saski C.A."/>
            <person name="Payton A.C."/>
            <person name="Mcbreen J.C."/>
            <person name="Conrad R.E."/>
            <person name="Kollar L.M."/>
            <person name="Olsson S."/>
            <person name="Huttunen S."/>
            <person name="Landis J.B."/>
            <person name="Wickett N.J."/>
            <person name="Johnson M.G."/>
            <person name="Rensing S.A."/>
            <person name="Grimwood J."/>
            <person name="Schmutz J."/>
            <person name="Mcdaniel S.F."/>
        </authorList>
    </citation>
    <scope>NUCLEOTIDE SEQUENCE</scope>
    <source>
        <strain evidence="1">R40</strain>
    </source>
</reference>
<evidence type="ECO:0000313" key="1">
    <source>
        <dbReference type="EMBL" id="KAG0554782.1"/>
    </source>
</evidence>
<proteinExistence type="predicted"/>
<dbReference type="EMBL" id="CM026433">
    <property type="protein sequence ID" value="KAG0554782.1"/>
    <property type="molecule type" value="Genomic_DNA"/>
</dbReference>
<organism evidence="1 2">
    <name type="scientific">Ceratodon purpureus</name>
    <name type="common">Fire moss</name>
    <name type="synonym">Dicranum purpureum</name>
    <dbReference type="NCBI Taxonomy" id="3225"/>
    <lineage>
        <taxon>Eukaryota</taxon>
        <taxon>Viridiplantae</taxon>
        <taxon>Streptophyta</taxon>
        <taxon>Embryophyta</taxon>
        <taxon>Bryophyta</taxon>
        <taxon>Bryophytina</taxon>
        <taxon>Bryopsida</taxon>
        <taxon>Dicranidae</taxon>
        <taxon>Pseudoditrichales</taxon>
        <taxon>Ditrichaceae</taxon>
        <taxon>Ceratodon</taxon>
    </lineage>
</organism>
<dbReference type="AlphaFoldDB" id="A0A8T0GC05"/>
<evidence type="ECO:0000313" key="2">
    <source>
        <dbReference type="Proteomes" id="UP000822688"/>
    </source>
</evidence>
<comment type="caution">
    <text evidence="1">The sequence shown here is derived from an EMBL/GenBank/DDBJ whole genome shotgun (WGS) entry which is preliminary data.</text>
</comment>
<sequence length="86" mass="9672">MRIPFAGISRETTNVRGPGEIPTLSLMVEVELGETIRDLLQSTRYTRIETSVLLKLHFESSRINTQLLTAAQQHRNSKILLLGHSS</sequence>
<keyword evidence="2" id="KW-1185">Reference proteome</keyword>
<dbReference type="Proteomes" id="UP000822688">
    <property type="component" value="Chromosome 12"/>
</dbReference>
<gene>
    <name evidence="1" type="ORF">KC19_12G118500</name>
</gene>